<dbReference type="Proteomes" id="UP000270185">
    <property type="component" value="Chromosome"/>
</dbReference>
<evidence type="ECO:0000313" key="3">
    <source>
        <dbReference type="Proteomes" id="UP000270185"/>
    </source>
</evidence>
<protein>
    <submittedName>
        <fullName evidence="2">WYL domain-containing protein</fullName>
    </submittedName>
</protein>
<dbReference type="Pfam" id="PF25583">
    <property type="entry name" value="WCX"/>
    <property type="match status" value="1"/>
</dbReference>
<dbReference type="EMBL" id="CP034159">
    <property type="protein sequence ID" value="AZI33684.1"/>
    <property type="molecule type" value="Genomic_DNA"/>
</dbReference>
<gene>
    <name evidence="2" type="ORF">EIB73_11025</name>
</gene>
<dbReference type="InterPro" id="IPR057727">
    <property type="entry name" value="WCX_dom"/>
</dbReference>
<dbReference type="KEGG" id="ccas:EIB73_11025"/>
<accession>A0A3G8XTZ2</accession>
<sequence>MSQVFLPVQILYHRGVVHISGYLKESNQLLILGLEQISKYKLTNDPFDNSSYLQHLETELSRRFGITQNINNEVYDIELEFTERTGTFVHKQFWDETQRFERLENGNFLMHLNCGINRELIGWIFQWMSNVKVIKPEILKELVVEKHREIIQIYEDDIELVSNNSFRPA</sequence>
<feature type="domain" description="WCX" evidence="1">
    <location>
        <begin position="74"/>
        <end position="150"/>
    </location>
</feature>
<dbReference type="AlphaFoldDB" id="A0A3G8XTZ2"/>
<keyword evidence="3" id="KW-1185">Reference proteome</keyword>
<evidence type="ECO:0000259" key="1">
    <source>
        <dbReference type="Pfam" id="PF25583"/>
    </source>
</evidence>
<name>A0A3G8XTZ2_9FLAO</name>
<reference evidence="3" key="1">
    <citation type="submission" date="2018-11" db="EMBL/GenBank/DDBJ databases">
        <title>Proposal to divide the Flavobacteriaceae and reorganize its genera based on Amino Acid Identity values calculated from whole genome sequences.</title>
        <authorList>
            <person name="Nicholson A.C."/>
            <person name="Gulvik C.A."/>
            <person name="Whitney A.M."/>
            <person name="Humrighouse B.W."/>
            <person name="Bell M."/>
            <person name="Holmes B."/>
            <person name="Steigerwalt A.G."/>
            <person name="Villarma A."/>
            <person name="Sheth M."/>
            <person name="Batra D."/>
            <person name="Pryor J."/>
            <person name="Bernardet J.-F."/>
            <person name="Hugo C."/>
            <person name="Kampfer P."/>
            <person name="Newman J.D."/>
            <person name="McQuiston J.R."/>
        </authorList>
    </citation>
    <scope>NUCLEOTIDE SEQUENCE [LARGE SCALE GENOMIC DNA]</scope>
    <source>
        <strain evidence="3">G0081</strain>
    </source>
</reference>
<organism evidence="2 3">
    <name type="scientific">Kaistella carnis</name>
    <dbReference type="NCBI Taxonomy" id="1241979"/>
    <lineage>
        <taxon>Bacteria</taxon>
        <taxon>Pseudomonadati</taxon>
        <taxon>Bacteroidota</taxon>
        <taxon>Flavobacteriia</taxon>
        <taxon>Flavobacteriales</taxon>
        <taxon>Weeksellaceae</taxon>
        <taxon>Chryseobacterium group</taxon>
        <taxon>Kaistella</taxon>
    </lineage>
</organism>
<dbReference type="OrthoDB" id="1245387at2"/>
<proteinExistence type="predicted"/>
<evidence type="ECO:0000313" key="2">
    <source>
        <dbReference type="EMBL" id="AZI33684.1"/>
    </source>
</evidence>